<evidence type="ECO:0000256" key="5">
    <source>
        <dbReference type="ARBA" id="ARBA00012807"/>
    </source>
</evidence>
<protein>
    <recommendedName>
        <fullName evidence="6 15">tRNA (guanine-N(1)-)-methyltransferase</fullName>
        <ecNumber evidence="5 15">2.1.1.228</ecNumber>
    </recommendedName>
    <alternativeName>
        <fullName evidence="12 15">M1G-methyltransferase</fullName>
    </alternativeName>
    <alternativeName>
        <fullName evidence="13 15">tRNA [GM37] methyltransferase</fullName>
    </alternativeName>
</protein>
<feature type="binding site" evidence="15 16">
    <location>
        <position position="110"/>
    </location>
    <ligand>
        <name>S-adenosyl-L-methionine</name>
        <dbReference type="ChEBI" id="CHEBI:59789"/>
    </ligand>
</feature>
<dbReference type="PIRSF" id="PIRSF000386">
    <property type="entry name" value="tRNA_mtase"/>
    <property type="match status" value="1"/>
</dbReference>
<comment type="catalytic activity">
    <reaction evidence="14 15 17">
        <text>guanosine(37) in tRNA + S-adenosyl-L-methionine = N(1)-methylguanosine(37) in tRNA + S-adenosyl-L-homocysteine + H(+)</text>
        <dbReference type="Rhea" id="RHEA:36899"/>
        <dbReference type="Rhea" id="RHEA-COMP:10145"/>
        <dbReference type="Rhea" id="RHEA-COMP:10147"/>
        <dbReference type="ChEBI" id="CHEBI:15378"/>
        <dbReference type="ChEBI" id="CHEBI:57856"/>
        <dbReference type="ChEBI" id="CHEBI:59789"/>
        <dbReference type="ChEBI" id="CHEBI:73542"/>
        <dbReference type="ChEBI" id="CHEBI:74269"/>
        <dbReference type="EC" id="2.1.1.228"/>
    </reaction>
</comment>
<keyword evidence="9 15" id="KW-0808">Transferase</keyword>
<dbReference type="PANTHER" id="PTHR46417">
    <property type="entry name" value="TRNA (GUANINE-N(1)-)-METHYLTRANSFERASE"/>
    <property type="match status" value="1"/>
</dbReference>
<feature type="binding site" evidence="15 16">
    <location>
        <begin position="130"/>
        <end position="135"/>
    </location>
    <ligand>
        <name>S-adenosyl-L-methionine</name>
        <dbReference type="ChEBI" id="CHEBI:59789"/>
    </ligand>
</feature>
<name>A0A1F4ZYG8_9BACT</name>
<keyword evidence="8 15" id="KW-0489">Methyltransferase</keyword>
<dbReference type="FunFam" id="3.40.1280.10:FF:000001">
    <property type="entry name" value="tRNA (guanine-N(1)-)-methyltransferase"/>
    <property type="match status" value="1"/>
</dbReference>
<evidence type="ECO:0000313" key="19">
    <source>
        <dbReference type="EMBL" id="OGD10464.1"/>
    </source>
</evidence>
<evidence type="ECO:0000313" key="20">
    <source>
        <dbReference type="Proteomes" id="UP000176424"/>
    </source>
</evidence>
<evidence type="ECO:0000256" key="13">
    <source>
        <dbReference type="ARBA" id="ARBA00033392"/>
    </source>
</evidence>
<dbReference type="InterPro" id="IPR029026">
    <property type="entry name" value="tRNA_m1G_MTases_N"/>
</dbReference>
<dbReference type="GO" id="GO:0005829">
    <property type="term" value="C:cytosol"/>
    <property type="evidence" value="ECO:0007669"/>
    <property type="project" value="TreeGrafter"/>
</dbReference>
<dbReference type="InterPro" id="IPR016009">
    <property type="entry name" value="tRNA_MeTrfase_TRMD/TRM10"/>
</dbReference>
<reference evidence="19 20" key="1">
    <citation type="journal article" date="2016" name="Nat. Commun.">
        <title>Thousands of microbial genomes shed light on interconnected biogeochemical processes in an aquifer system.</title>
        <authorList>
            <person name="Anantharaman K."/>
            <person name="Brown C.T."/>
            <person name="Hug L.A."/>
            <person name="Sharon I."/>
            <person name="Castelle C.J."/>
            <person name="Probst A.J."/>
            <person name="Thomas B.C."/>
            <person name="Singh A."/>
            <person name="Wilkins M.J."/>
            <person name="Karaoz U."/>
            <person name="Brodie E.L."/>
            <person name="Williams K.H."/>
            <person name="Hubbard S.S."/>
            <person name="Banfield J.F."/>
        </authorList>
    </citation>
    <scope>NUCLEOTIDE SEQUENCE [LARGE SCALE GENOMIC DNA]</scope>
</reference>
<organism evidence="19 20">
    <name type="scientific">Candidatus Amesbacteria bacterium RIFOXYB1_FULL_44_23</name>
    <dbReference type="NCBI Taxonomy" id="1797263"/>
    <lineage>
        <taxon>Bacteria</taxon>
        <taxon>Candidatus Amesiibacteriota</taxon>
    </lineage>
</organism>
<evidence type="ECO:0000259" key="18">
    <source>
        <dbReference type="Pfam" id="PF01746"/>
    </source>
</evidence>
<comment type="function">
    <text evidence="1 15 17">Specifically methylates guanosine-37 in various tRNAs.</text>
</comment>
<evidence type="ECO:0000256" key="3">
    <source>
        <dbReference type="ARBA" id="ARBA00007630"/>
    </source>
</evidence>
<sequence>MKIDILTLFPEMFSGPFDFSIVKRAKEKGLVDIQIHDLRKWTVDNYKTVDDRPYGGGAGMVMKVDIIDKAVTELKKDGSKVILTDAGGSKFTQAKAGHLATNQHLIIICGHYEGVDHRVHENIADEVISVGDYVLSGGELPTMTIVDAVVRLIPGVLGNEESLYEESHENEGETEYPQYTRPEEYRGWKVPDVLLSGDHKKIKQWRQQSDRQSDAKS</sequence>
<comment type="subcellular location">
    <subcellularLocation>
        <location evidence="2 15 17">Cytoplasm</location>
    </subcellularLocation>
</comment>
<dbReference type="InterPro" id="IPR002649">
    <property type="entry name" value="tRNA_m1G_MeTrfase_TrmD"/>
</dbReference>
<dbReference type="GO" id="GO:0052906">
    <property type="term" value="F:tRNA (guanine(37)-N1)-methyltransferase activity"/>
    <property type="evidence" value="ECO:0007669"/>
    <property type="project" value="UniProtKB-UniRule"/>
</dbReference>
<evidence type="ECO:0000256" key="4">
    <source>
        <dbReference type="ARBA" id="ARBA00011738"/>
    </source>
</evidence>
<feature type="domain" description="tRNA methyltransferase TRMD/TRM10-type" evidence="18">
    <location>
        <begin position="1"/>
        <end position="212"/>
    </location>
</feature>
<proteinExistence type="inferred from homology"/>
<dbReference type="AlphaFoldDB" id="A0A1F4ZYG8"/>
<dbReference type="NCBIfam" id="NF000648">
    <property type="entry name" value="PRK00026.1"/>
    <property type="match status" value="1"/>
</dbReference>
<dbReference type="InterPro" id="IPR029028">
    <property type="entry name" value="Alpha/beta_knot_MTases"/>
</dbReference>
<evidence type="ECO:0000256" key="6">
    <source>
        <dbReference type="ARBA" id="ARBA00014679"/>
    </source>
</evidence>
<evidence type="ECO:0000256" key="10">
    <source>
        <dbReference type="ARBA" id="ARBA00022691"/>
    </source>
</evidence>
<dbReference type="Pfam" id="PF01746">
    <property type="entry name" value="tRNA_m1G_MT"/>
    <property type="match status" value="1"/>
</dbReference>
<dbReference type="EC" id="2.1.1.228" evidence="5 15"/>
<dbReference type="PANTHER" id="PTHR46417:SF1">
    <property type="entry name" value="TRNA (GUANINE-N(1)-)-METHYLTRANSFERASE"/>
    <property type="match status" value="1"/>
</dbReference>
<dbReference type="HAMAP" id="MF_00605">
    <property type="entry name" value="TrmD"/>
    <property type="match status" value="1"/>
</dbReference>
<evidence type="ECO:0000256" key="9">
    <source>
        <dbReference type="ARBA" id="ARBA00022679"/>
    </source>
</evidence>
<comment type="caution">
    <text evidence="19">The sequence shown here is derived from an EMBL/GenBank/DDBJ whole genome shotgun (WGS) entry which is preliminary data.</text>
</comment>
<evidence type="ECO:0000256" key="17">
    <source>
        <dbReference type="RuleBase" id="RU003464"/>
    </source>
</evidence>
<dbReference type="STRING" id="1797263.A2397_02530"/>
<evidence type="ECO:0000256" key="1">
    <source>
        <dbReference type="ARBA" id="ARBA00002634"/>
    </source>
</evidence>
<evidence type="ECO:0000256" key="14">
    <source>
        <dbReference type="ARBA" id="ARBA00047783"/>
    </source>
</evidence>
<dbReference type="EMBL" id="MEXR01000006">
    <property type="protein sequence ID" value="OGD10464.1"/>
    <property type="molecule type" value="Genomic_DNA"/>
</dbReference>
<dbReference type="CDD" id="cd18080">
    <property type="entry name" value="TrmD-like"/>
    <property type="match status" value="1"/>
</dbReference>
<dbReference type="Proteomes" id="UP000176424">
    <property type="component" value="Unassembled WGS sequence"/>
</dbReference>
<keyword evidence="7 15" id="KW-0963">Cytoplasm</keyword>
<dbReference type="SUPFAM" id="SSF75217">
    <property type="entry name" value="alpha/beta knot"/>
    <property type="match status" value="1"/>
</dbReference>
<keyword evidence="10 15" id="KW-0949">S-adenosyl-L-methionine</keyword>
<dbReference type="InterPro" id="IPR023148">
    <property type="entry name" value="tRNA_m1G_MeTrfase_C_sf"/>
</dbReference>
<dbReference type="Gene3D" id="1.10.1270.20">
    <property type="entry name" value="tRNA(m1g37)methyltransferase, domain 2"/>
    <property type="match status" value="1"/>
</dbReference>
<keyword evidence="11 15" id="KW-0819">tRNA processing</keyword>
<evidence type="ECO:0000256" key="12">
    <source>
        <dbReference type="ARBA" id="ARBA00029736"/>
    </source>
</evidence>
<evidence type="ECO:0000256" key="8">
    <source>
        <dbReference type="ARBA" id="ARBA00022603"/>
    </source>
</evidence>
<evidence type="ECO:0000256" key="11">
    <source>
        <dbReference type="ARBA" id="ARBA00022694"/>
    </source>
</evidence>
<dbReference type="Gene3D" id="3.40.1280.10">
    <property type="match status" value="1"/>
</dbReference>
<dbReference type="GO" id="GO:0002939">
    <property type="term" value="P:tRNA N1-guanine methylation"/>
    <property type="evidence" value="ECO:0007669"/>
    <property type="project" value="TreeGrafter"/>
</dbReference>
<evidence type="ECO:0000256" key="16">
    <source>
        <dbReference type="PIRSR" id="PIRSR000386-1"/>
    </source>
</evidence>
<evidence type="ECO:0000256" key="7">
    <source>
        <dbReference type="ARBA" id="ARBA00022490"/>
    </source>
</evidence>
<evidence type="ECO:0000256" key="15">
    <source>
        <dbReference type="HAMAP-Rule" id="MF_00605"/>
    </source>
</evidence>
<accession>A0A1F4ZYG8</accession>
<evidence type="ECO:0000256" key="2">
    <source>
        <dbReference type="ARBA" id="ARBA00004496"/>
    </source>
</evidence>
<gene>
    <name evidence="15" type="primary">trmD</name>
    <name evidence="19" type="ORF">A2397_02530</name>
</gene>
<dbReference type="NCBIfam" id="TIGR00088">
    <property type="entry name" value="trmD"/>
    <property type="match status" value="1"/>
</dbReference>
<comment type="subunit">
    <text evidence="4 15 17">Homodimer.</text>
</comment>
<comment type="similarity">
    <text evidence="3 15 17">Belongs to the RNA methyltransferase TrmD family.</text>
</comment>